<organism evidence="3 4">
    <name type="scientific">Fuerstiella marisgermanici</name>
    <dbReference type="NCBI Taxonomy" id="1891926"/>
    <lineage>
        <taxon>Bacteria</taxon>
        <taxon>Pseudomonadati</taxon>
        <taxon>Planctomycetota</taxon>
        <taxon>Planctomycetia</taxon>
        <taxon>Planctomycetales</taxon>
        <taxon>Planctomycetaceae</taxon>
        <taxon>Fuerstiella</taxon>
    </lineage>
</organism>
<proteinExistence type="predicted"/>
<accession>A0A1P8WBX7</accession>
<protein>
    <submittedName>
        <fullName evidence="3">Uncharacterized protein</fullName>
    </submittedName>
</protein>
<evidence type="ECO:0000256" key="1">
    <source>
        <dbReference type="SAM" id="MobiDB-lite"/>
    </source>
</evidence>
<name>A0A1P8WBX7_9PLAN</name>
<evidence type="ECO:0000313" key="3">
    <source>
        <dbReference type="EMBL" id="APZ91571.1"/>
    </source>
</evidence>
<feature type="transmembrane region" description="Helical" evidence="2">
    <location>
        <begin position="56"/>
        <end position="74"/>
    </location>
</feature>
<feature type="transmembrane region" description="Helical" evidence="2">
    <location>
        <begin position="31"/>
        <end position="50"/>
    </location>
</feature>
<feature type="compositionally biased region" description="Polar residues" evidence="1">
    <location>
        <begin position="117"/>
        <end position="126"/>
    </location>
</feature>
<keyword evidence="2" id="KW-0812">Transmembrane</keyword>
<dbReference type="AlphaFoldDB" id="A0A1P8WBX7"/>
<reference evidence="3 4" key="1">
    <citation type="journal article" date="2016" name="Front. Microbiol.">
        <title>Fuerstia marisgermanicae gen. nov., sp. nov., an Unusual Member of the Phylum Planctomycetes from the German Wadden Sea.</title>
        <authorList>
            <person name="Kohn T."/>
            <person name="Heuer A."/>
            <person name="Jogler M."/>
            <person name="Vollmers J."/>
            <person name="Boedeker C."/>
            <person name="Bunk B."/>
            <person name="Rast P."/>
            <person name="Borchert D."/>
            <person name="Glockner I."/>
            <person name="Freese H.M."/>
            <person name="Klenk H.P."/>
            <person name="Overmann J."/>
            <person name="Kaster A.K."/>
            <person name="Rohde M."/>
            <person name="Wiegand S."/>
            <person name="Jogler C."/>
        </authorList>
    </citation>
    <scope>NUCLEOTIDE SEQUENCE [LARGE SCALE GENOMIC DNA]</scope>
    <source>
        <strain evidence="3 4">NH11</strain>
    </source>
</reference>
<dbReference type="EMBL" id="CP017641">
    <property type="protein sequence ID" value="APZ91571.1"/>
    <property type="molecule type" value="Genomic_DNA"/>
</dbReference>
<evidence type="ECO:0000313" key="4">
    <source>
        <dbReference type="Proteomes" id="UP000187735"/>
    </source>
</evidence>
<gene>
    <name evidence="3" type="ORF">Fuma_01160</name>
</gene>
<keyword evidence="2" id="KW-0472">Membrane</keyword>
<evidence type="ECO:0000256" key="2">
    <source>
        <dbReference type="SAM" id="Phobius"/>
    </source>
</evidence>
<dbReference type="KEGG" id="fmr:Fuma_01160"/>
<feature type="region of interest" description="Disordered" evidence="1">
    <location>
        <begin position="88"/>
        <end position="144"/>
    </location>
</feature>
<sequence length="144" mass="15686">MDDKKDGRSQPDYAAWRAGIHEVSQLPSPRYYFTVTLAALVSIAFFLSWYGAHWSAVFSVAVLILLFGATVFILQWRRDGDGHTSEIRAVESSDQSAGAEEIDEAKEAVRRGEFHGSDTTSVSSVRASLGGEAGGGSDHPKRPR</sequence>
<dbReference type="Proteomes" id="UP000187735">
    <property type="component" value="Chromosome"/>
</dbReference>
<feature type="compositionally biased region" description="Basic and acidic residues" evidence="1">
    <location>
        <begin position="105"/>
        <end position="116"/>
    </location>
</feature>
<keyword evidence="4" id="KW-1185">Reference proteome</keyword>
<keyword evidence="2" id="KW-1133">Transmembrane helix</keyword>